<dbReference type="InterPro" id="IPR001789">
    <property type="entry name" value="Sig_transdc_resp-reg_receiver"/>
</dbReference>
<dbReference type="InterPro" id="IPR058245">
    <property type="entry name" value="NreC/VraR/RcsB-like_REC"/>
</dbReference>
<dbReference type="Proteomes" id="UP000011666">
    <property type="component" value="Unassembled WGS sequence"/>
</dbReference>
<evidence type="ECO:0000256" key="1">
    <source>
        <dbReference type="ARBA" id="ARBA00022553"/>
    </source>
</evidence>
<dbReference type="SMART" id="SM00421">
    <property type="entry name" value="HTH_LUXR"/>
    <property type="match status" value="1"/>
</dbReference>
<keyword evidence="3" id="KW-0238">DNA-binding</keyword>
<dbReference type="STRING" id="1223545.GS4_26_00810"/>
<name>M0QM27_9ACTN</name>
<dbReference type="InterPro" id="IPR039420">
    <property type="entry name" value="WalR-like"/>
</dbReference>
<keyword evidence="9" id="KW-1185">Reference proteome</keyword>
<dbReference type="SUPFAM" id="SSF46894">
    <property type="entry name" value="C-terminal effector domain of the bipartite response regulators"/>
    <property type="match status" value="1"/>
</dbReference>
<gene>
    <name evidence="8" type="ORF">GS4_26_00810</name>
</gene>
<dbReference type="PRINTS" id="PR00038">
    <property type="entry name" value="HTHLUXR"/>
</dbReference>
<dbReference type="Gene3D" id="3.40.50.2300">
    <property type="match status" value="1"/>
</dbReference>
<evidence type="ECO:0000256" key="5">
    <source>
        <dbReference type="PROSITE-ProRule" id="PRU00169"/>
    </source>
</evidence>
<evidence type="ECO:0000313" key="9">
    <source>
        <dbReference type="Proteomes" id="UP000011666"/>
    </source>
</evidence>
<dbReference type="GO" id="GO:0006355">
    <property type="term" value="P:regulation of DNA-templated transcription"/>
    <property type="evidence" value="ECO:0007669"/>
    <property type="project" value="InterPro"/>
</dbReference>
<dbReference type="EMBL" id="BANX01000026">
    <property type="protein sequence ID" value="GAC69633.1"/>
    <property type="molecule type" value="Genomic_DNA"/>
</dbReference>
<evidence type="ECO:0000256" key="2">
    <source>
        <dbReference type="ARBA" id="ARBA00023015"/>
    </source>
</evidence>
<dbReference type="PROSITE" id="PS50043">
    <property type="entry name" value="HTH_LUXR_2"/>
    <property type="match status" value="1"/>
</dbReference>
<protein>
    <submittedName>
        <fullName evidence="8">Putative two-component response regulator</fullName>
    </submittedName>
</protein>
<dbReference type="AlphaFoldDB" id="M0QM27"/>
<dbReference type="CDD" id="cd17535">
    <property type="entry name" value="REC_NarL-like"/>
    <property type="match status" value="1"/>
</dbReference>
<feature type="domain" description="HTH luxR-type" evidence="6">
    <location>
        <begin position="150"/>
        <end position="215"/>
    </location>
</feature>
<dbReference type="InterPro" id="IPR000792">
    <property type="entry name" value="Tscrpt_reg_LuxR_C"/>
</dbReference>
<dbReference type="PROSITE" id="PS00622">
    <property type="entry name" value="HTH_LUXR_1"/>
    <property type="match status" value="1"/>
</dbReference>
<comment type="caution">
    <text evidence="8">The sequence shown here is derived from an EMBL/GenBank/DDBJ whole genome shotgun (WGS) entry which is preliminary data.</text>
</comment>
<evidence type="ECO:0000256" key="3">
    <source>
        <dbReference type="ARBA" id="ARBA00023125"/>
    </source>
</evidence>
<dbReference type="OrthoDB" id="9808843at2"/>
<organism evidence="8 9">
    <name type="scientific">Gordonia soli NBRC 108243</name>
    <dbReference type="NCBI Taxonomy" id="1223545"/>
    <lineage>
        <taxon>Bacteria</taxon>
        <taxon>Bacillati</taxon>
        <taxon>Actinomycetota</taxon>
        <taxon>Actinomycetes</taxon>
        <taxon>Mycobacteriales</taxon>
        <taxon>Gordoniaceae</taxon>
        <taxon>Gordonia</taxon>
    </lineage>
</organism>
<feature type="domain" description="Response regulatory" evidence="7">
    <location>
        <begin position="4"/>
        <end position="120"/>
    </location>
</feature>
<sequence length="217" mass="22765">MTARIMIVDDDPLVRAGLSLLLGGDPDLDVVAEAGDGRQALDLHRATPVDMVLMDLRMPVMDGIAATTEFKRLESAPAVIVLTTFDADDYVVRALAVGADGFLVKDTPPADIVAAIKNVLAGNPALSPSITATLIKQVVQQTGGGRTVDADDLVATLTEREREVAIALAHGASNAEIAAQLYMGLATVKAHISHIFTKLGVANRVQVAIRMHDAGLV</sequence>
<keyword evidence="2" id="KW-0805">Transcription regulation</keyword>
<proteinExistence type="predicted"/>
<dbReference type="Pfam" id="PF00196">
    <property type="entry name" value="GerE"/>
    <property type="match status" value="1"/>
</dbReference>
<dbReference type="PANTHER" id="PTHR43214:SF24">
    <property type="entry name" value="TRANSCRIPTIONAL REGULATORY PROTEIN NARL-RELATED"/>
    <property type="match status" value="1"/>
</dbReference>
<dbReference type="SUPFAM" id="SSF52172">
    <property type="entry name" value="CheY-like"/>
    <property type="match status" value="1"/>
</dbReference>
<dbReference type="eggNOG" id="COG2197">
    <property type="taxonomic scope" value="Bacteria"/>
</dbReference>
<accession>M0QM27</accession>
<evidence type="ECO:0000313" key="8">
    <source>
        <dbReference type="EMBL" id="GAC69633.1"/>
    </source>
</evidence>
<evidence type="ECO:0000259" key="6">
    <source>
        <dbReference type="PROSITE" id="PS50043"/>
    </source>
</evidence>
<dbReference type="GO" id="GO:0003677">
    <property type="term" value="F:DNA binding"/>
    <property type="evidence" value="ECO:0007669"/>
    <property type="project" value="UniProtKB-KW"/>
</dbReference>
<dbReference type="PANTHER" id="PTHR43214">
    <property type="entry name" value="TWO-COMPONENT RESPONSE REGULATOR"/>
    <property type="match status" value="1"/>
</dbReference>
<dbReference type="CDD" id="cd06170">
    <property type="entry name" value="LuxR_C_like"/>
    <property type="match status" value="1"/>
</dbReference>
<dbReference type="SMART" id="SM00448">
    <property type="entry name" value="REC"/>
    <property type="match status" value="1"/>
</dbReference>
<dbReference type="GO" id="GO:0000160">
    <property type="term" value="P:phosphorelay signal transduction system"/>
    <property type="evidence" value="ECO:0007669"/>
    <property type="project" value="InterPro"/>
</dbReference>
<dbReference type="Pfam" id="PF00072">
    <property type="entry name" value="Response_reg"/>
    <property type="match status" value="1"/>
</dbReference>
<evidence type="ECO:0000256" key="4">
    <source>
        <dbReference type="ARBA" id="ARBA00023163"/>
    </source>
</evidence>
<keyword evidence="1 5" id="KW-0597">Phosphoprotein</keyword>
<dbReference type="InterPro" id="IPR016032">
    <property type="entry name" value="Sig_transdc_resp-reg_C-effctor"/>
</dbReference>
<dbReference type="RefSeq" id="WP_007622905.1">
    <property type="nucleotide sequence ID" value="NZ_BANX01000026.1"/>
</dbReference>
<reference evidence="8 9" key="1">
    <citation type="submission" date="2013-01" db="EMBL/GenBank/DDBJ databases">
        <title>Whole genome shotgun sequence of Gordonia soli NBRC 108243.</title>
        <authorList>
            <person name="Isaki-Nakamura S."/>
            <person name="Hosoyama A."/>
            <person name="Tsuchikane K."/>
            <person name="Ando Y."/>
            <person name="Baba S."/>
            <person name="Ohji S."/>
            <person name="Hamada M."/>
            <person name="Tamura T."/>
            <person name="Yamazoe A."/>
            <person name="Yamazaki S."/>
            <person name="Fujita N."/>
        </authorList>
    </citation>
    <scope>NUCLEOTIDE SEQUENCE [LARGE SCALE GENOMIC DNA]</scope>
    <source>
        <strain evidence="8 9">NBRC 108243</strain>
    </source>
</reference>
<keyword evidence="4" id="KW-0804">Transcription</keyword>
<evidence type="ECO:0000259" key="7">
    <source>
        <dbReference type="PROSITE" id="PS50110"/>
    </source>
</evidence>
<dbReference type="PROSITE" id="PS50110">
    <property type="entry name" value="RESPONSE_REGULATORY"/>
    <property type="match status" value="1"/>
</dbReference>
<feature type="modified residue" description="4-aspartylphosphate" evidence="5">
    <location>
        <position position="55"/>
    </location>
</feature>
<dbReference type="InterPro" id="IPR011006">
    <property type="entry name" value="CheY-like_superfamily"/>
</dbReference>